<dbReference type="OrthoDB" id="2186770at2759"/>
<organism evidence="7 8">
    <name type="scientific">Rickenella mellea</name>
    <dbReference type="NCBI Taxonomy" id="50990"/>
    <lineage>
        <taxon>Eukaryota</taxon>
        <taxon>Fungi</taxon>
        <taxon>Dikarya</taxon>
        <taxon>Basidiomycota</taxon>
        <taxon>Agaricomycotina</taxon>
        <taxon>Agaricomycetes</taxon>
        <taxon>Hymenochaetales</taxon>
        <taxon>Rickenellaceae</taxon>
        <taxon>Rickenella</taxon>
    </lineage>
</organism>
<dbReference type="Gene3D" id="2.40.50.140">
    <property type="entry name" value="Nucleic acid-binding proteins"/>
    <property type="match status" value="4"/>
</dbReference>
<dbReference type="STRING" id="50990.A0A4Y7QBE6"/>
<keyword evidence="3" id="KW-0779">Telomere</keyword>
<gene>
    <name evidence="7" type="ORF">BD410DRAFT_896572</name>
</gene>
<evidence type="ECO:0000256" key="5">
    <source>
        <dbReference type="SAM" id="MobiDB-lite"/>
    </source>
</evidence>
<dbReference type="Proteomes" id="UP000294933">
    <property type="component" value="Unassembled WGS sequence"/>
</dbReference>
<reference evidence="7 8" key="1">
    <citation type="submission" date="2018-06" db="EMBL/GenBank/DDBJ databases">
        <title>A transcriptomic atlas of mushroom development highlights an independent origin of complex multicellularity.</title>
        <authorList>
            <consortium name="DOE Joint Genome Institute"/>
            <person name="Krizsan K."/>
            <person name="Almasi E."/>
            <person name="Merenyi Z."/>
            <person name="Sahu N."/>
            <person name="Viragh M."/>
            <person name="Koszo T."/>
            <person name="Mondo S."/>
            <person name="Kiss B."/>
            <person name="Balint B."/>
            <person name="Kues U."/>
            <person name="Barry K."/>
            <person name="Hegedus J.C."/>
            <person name="Henrissat B."/>
            <person name="Johnson J."/>
            <person name="Lipzen A."/>
            <person name="Ohm R."/>
            <person name="Nagy I."/>
            <person name="Pangilinan J."/>
            <person name="Yan J."/>
            <person name="Xiong Y."/>
            <person name="Grigoriev I.V."/>
            <person name="Hibbett D.S."/>
            <person name="Nagy L.G."/>
        </authorList>
    </citation>
    <scope>NUCLEOTIDE SEQUENCE [LARGE SCALE GENOMIC DNA]</scope>
    <source>
        <strain evidence="7 8">SZMC22713</strain>
    </source>
</reference>
<dbReference type="GO" id="GO:0016233">
    <property type="term" value="P:telomere capping"/>
    <property type="evidence" value="ECO:0007669"/>
    <property type="project" value="TreeGrafter"/>
</dbReference>
<name>A0A4Y7QBE6_9AGAM</name>
<dbReference type="PANTHER" id="PTHR14513">
    <property type="entry name" value="PROTECTION OF TELOMERES 1"/>
    <property type="match status" value="1"/>
</dbReference>
<sequence>MKRRADSLEVTEPPGSTTDEHKTILSDLSLQKPIEDLESLQDPVGWIGGAVFMIWANRKQPKIQLKSGNYRVDVAFGGENTHLLDFDQHDTVRISLKGSQFHHKNTSHQQYLPFNIVYEEGVALLFVSRSKKPAGNGKIVTTFPSVLPLDALAENDWFFSPPRPAELEPVENGEDLNSMEVDLSADDSRQTTKTSQLPKNLDHDPMDQDTTPTHDNPVHSLPTPTPTASRGTSPASAGFEQNNAERPRKKLKKKDTRHANSVRGDKADGRKRETPSEEPAQSTSKKPITAAERRKAKNDRKKLRLASKADRMESVPPPPPARNPALDLQAGFNCESGRYTAMKDLDKLTYGRVNLIGVMAAHTSPPQQRGGKDKFVSLTIIDPSNFENHSGFKVNCFTKEHDAWLPAPEKGHIVLLRDVKVSSWNGGVNGICYPDKLKWVAYDPTNGRTYHNPLNGVPRHIISDRGFGPEYSPFWEPDAKELEYCLQLGEWWRAVEEERTAGAITVEYRGSSATREHRLIGDMSSGVFFDATIEVLRVTTRDNGNIDLVITDYTANPLISRRGLLGQYGLWCSTSRITDSVDRQNLTVGSYWRFRNIRIKSRAQGDTEGDLYDVKLTGLDEADEDDTRLQALLTRKKDFQSRELPPSSPSAVTLISDAKAYSYHTFAVEVLYHQDDGNATDLFVTDYTKNPFASRNIPDKLFRAAKGVPVFRFAVWDDREWIKTLKLGDYYEIRDVKIVEDANCLLKGNLNHPRENVVKYSKTSSENENFHALLKRKEEWRKQEGASVLAANGGGKSTERSVVSNPPLLVNSLHTDQPRHSIKQILETIKQPNKFRFNARIVDYWPRRIADFTKHMCRKCNELIPETQHACIACDDTMAEYVEWYYHFLFRLEDESGTQFEVALDGEEATYFLCNLKPVDLTRDHDSLQKLTEMLRPILGNLIEAHEDLGEVKPEYGPYLDLAIKSWPFDNGKIAYCMTGCWM</sequence>
<feature type="compositionally biased region" description="Basic residues" evidence="5">
    <location>
        <begin position="247"/>
        <end position="256"/>
    </location>
</feature>
<evidence type="ECO:0000256" key="4">
    <source>
        <dbReference type="ARBA" id="ARBA00023125"/>
    </source>
</evidence>
<dbReference type="AlphaFoldDB" id="A0A4Y7QBE6"/>
<feature type="region of interest" description="Disordered" evidence="5">
    <location>
        <begin position="182"/>
        <end position="325"/>
    </location>
</feature>
<protein>
    <recommendedName>
        <fullName evidence="6">Telomeric single stranded DNA binding POT1/Cdc13 domain-containing protein</fullName>
    </recommendedName>
</protein>
<dbReference type="PANTHER" id="PTHR14513:SF0">
    <property type="entry name" value="PROTECTION OF TELOMERES PROTEIN 1"/>
    <property type="match status" value="1"/>
</dbReference>
<dbReference type="GO" id="GO:0010521">
    <property type="term" value="F:telomerase inhibitor activity"/>
    <property type="evidence" value="ECO:0007669"/>
    <property type="project" value="TreeGrafter"/>
</dbReference>
<evidence type="ECO:0000313" key="7">
    <source>
        <dbReference type="EMBL" id="TDL24997.1"/>
    </source>
</evidence>
<comment type="subcellular location">
    <subcellularLocation>
        <location evidence="1">Chromosome</location>
        <location evidence="1">Telomere</location>
    </subcellularLocation>
</comment>
<dbReference type="GO" id="GO:0098505">
    <property type="term" value="F:G-rich strand telomeric DNA binding"/>
    <property type="evidence" value="ECO:0007669"/>
    <property type="project" value="TreeGrafter"/>
</dbReference>
<keyword evidence="2" id="KW-0158">Chromosome</keyword>
<dbReference type="InterPro" id="IPR028389">
    <property type="entry name" value="POT1"/>
</dbReference>
<dbReference type="InterPro" id="IPR011564">
    <property type="entry name" value="Telomer_end-bd_POT1/Cdc13"/>
</dbReference>
<evidence type="ECO:0000259" key="6">
    <source>
        <dbReference type="Pfam" id="PF02765"/>
    </source>
</evidence>
<evidence type="ECO:0000256" key="2">
    <source>
        <dbReference type="ARBA" id="ARBA00022454"/>
    </source>
</evidence>
<keyword evidence="8" id="KW-1185">Reference proteome</keyword>
<accession>A0A4Y7QBE6</accession>
<evidence type="ECO:0000256" key="1">
    <source>
        <dbReference type="ARBA" id="ARBA00004574"/>
    </source>
</evidence>
<dbReference type="SUPFAM" id="SSF50249">
    <property type="entry name" value="Nucleic acid-binding proteins"/>
    <property type="match status" value="2"/>
</dbReference>
<dbReference type="VEuPathDB" id="FungiDB:BD410DRAFT_896572"/>
<dbReference type="GO" id="GO:0032210">
    <property type="term" value="P:regulation of telomere maintenance via telomerase"/>
    <property type="evidence" value="ECO:0007669"/>
    <property type="project" value="TreeGrafter"/>
</dbReference>
<feature type="domain" description="Telomeric single stranded DNA binding POT1/Cdc13" evidence="6">
    <location>
        <begin position="344"/>
        <end position="450"/>
    </location>
</feature>
<dbReference type="GO" id="GO:0000783">
    <property type="term" value="C:nuclear telomere cap complex"/>
    <property type="evidence" value="ECO:0007669"/>
    <property type="project" value="TreeGrafter"/>
</dbReference>
<feature type="compositionally biased region" description="Polar residues" evidence="5">
    <location>
        <begin position="226"/>
        <end position="244"/>
    </location>
</feature>
<keyword evidence="4" id="KW-0238">DNA-binding</keyword>
<evidence type="ECO:0000313" key="8">
    <source>
        <dbReference type="Proteomes" id="UP000294933"/>
    </source>
</evidence>
<dbReference type="EMBL" id="ML170165">
    <property type="protein sequence ID" value="TDL24997.1"/>
    <property type="molecule type" value="Genomic_DNA"/>
</dbReference>
<evidence type="ECO:0000256" key="3">
    <source>
        <dbReference type="ARBA" id="ARBA00022895"/>
    </source>
</evidence>
<feature type="region of interest" description="Disordered" evidence="5">
    <location>
        <begin position="1"/>
        <end position="21"/>
    </location>
</feature>
<feature type="compositionally biased region" description="Basic residues" evidence="5">
    <location>
        <begin position="294"/>
        <end position="305"/>
    </location>
</feature>
<feature type="compositionally biased region" description="Basic and acidic residues" evidence="5">
    <location>
        <begin position="263"/>
        <end position="275"/>
    </location>
</feature>
<dbReference type="InterPro" id="IPR012340">
    <property type="entry name" value="NA-bd_OB-fold"/>
</dbReference>
<dbReference type="Pfam" id="PF02765">
    <property type="entry name" value="POT1"/>
    <property type="match status" value="1"/>
</dbReference>
<proteinExistence type="predicted"/>